<keyword evidence="5 10" id="KW-0819">tRNA processing</keyword>
<feature type="site" description="Interaction with substrate tRNA" evidence="10">
    <location>
        <position position="102"/>
    </location>
</feature>
<feature type="site" description="Interaction with substrate tRNA" evidence="10">
    <location>
        <position position="125"/>
    </location>
</feature>
<feature type="region of interest" description="Interaction with substrate tRNA" evidence="10">
    <location>
        <begin position="36"/>
        <end position="39"/>
    </location>
</feature>
<evidence type="ECO:0000256" key="1">
    <source>
        <dbReference type="ARBA" id="ARBA00001946"/>
    </source>
</evidence>
<dbReference type="PANTHER" id="PTHR11088:SF60">
    <property type="entry name" value="TRNA DIMETHYLALLYLTRANSFERASE"/>
    <property type="match status" value="1"/>
</dbReference>
<evidence type="ECO:0000313" key="15">
    <source>
        <dbReference type="Proteomes" id="UP000275076"/>
    </source>
</evidence>
<dbReference type="Gene3D" id="3.40.50.300">
    <property type="entry name" value="P-loop containing nucleotide triphosphate hydrolases"/>
    <property type="match status" value="1"/>
</dbReference>
<dbReference type="PANTHER" id="PTHR11088">
    <property type="entry name" value="TRNA DIMETHYLALLYLTRANSFERASE"/>
    <property type="match status" value="1"/>
</dbReference>
<dbReference type="GO" id="GO:0006400">
    <property type="term" value="P:tRNA modification"/>
    <property type="evidence" value="ECO:0007669"/>
    <property type="project" value="TreeGrafter"/>
</dbReference>
<keyword evidence="4 10" id="KW-0808">Transferase</keyword>
<comment type="cofactor">
    <cofactor evidence="1 10">
        <name>Mg(2+)</name>
        <dbReference type="ChEBI" id="CHEBI:18420"/>
    </cofactor>
</comment>
<comment type="similarity">
    <text evidence="3 10 13">Belongs to the IPP transferase family.</text>
</comment>
<organism evidence="14 15">
    <name type="scientific">Salibacterium salarium</name>
    <dbReference type="NCBI Taxonomy" id="284579"/>
    <lineage>
        <taxon>Bacteria</taxon>
        <taxon>Bacillati</taxon>
        <taxon>Bacillota</taxon>
        <taxon>Bacilli</taxon>
        <taxon>Bacillales</taxon>
        <taxon>Bacillaceae</taxon>
    </lineage>
</organism>
<dbReference type="InterPro" id="IPR018022">
    <property type="entry name" value="IPT"/>
</dbReference>
<evidence type="ECO:0000256" key="8">
    <source>
        <dbReference type="ARBA" id="ARBA00022842"/>
    </source>
</evidence>
<keyword evidence="8 10" id="KW-0460">Magnesium</keyword>
<evidence type="ECO:0000256" key="9">
    <source>
        <dbReference type="ARBA" id="ARBA00049563"/>
    </source>
</evidence>
<evidence type="ECO:0000256" key="10">
    <source>
        <dbReference type="HAMAP-Rule" id="MF_00185"/>
    </source>
</evidence>
<evidence type="ECO:0000256" key="13">
    <source>
        <dbReference type="RuleBase" id="RU003785"/>
    </source>
</evidence>
<dbReference type="Pfam" id="PF01715">
    <property type="entry name" value="IPPT"/>
    <property type="match status" value="1"/>
</dbReference>
<keyword evidence="15" id="KW-1185">Reference proteome</keyword>
<protein>
    <recommendedName>
        <fullName evidence="10">tRNA dimethylallyltransferase</fullName>
        <ecNumber evidence="10">2.5.1.75</ecNumber>
    </recommendedName>
    <alternativeName>
        <fullName evidence="10">Dimethylallyl diphosphate:tRNA dimethylallyltransferase</fullName>
        <shortName evidence="10">DMAPP:tRNA dimethylallyltransferase</shortName>
        <shortName evidence="10">DMATase</shortName>
    </alternativeName>
    <alternativeName>
        <fullName evidence="10">Isopentenyl-diphosphate:tRNA isopentenyltransferase</fullName>
        <shortName evidence="10">IPP transferase</shortName>
        <shortName evidence="10">IPPT</shortName>
        <shortName evidence="10">IPTase</shortName>
    </alternativeName>
</protein>
<dbReference type="SUPFAM" id="SSF52540">
    <property type="entry name" value="P-loop containing nucleoside triphosphate hydrolases"/>
    <property type="match status" value="2"/>
</dbReference>
<comment type="catalytic activity">
    <reaction evidence="9 10 11">
        <text>adenosine(37) in tRNA + dimethylallyl diphosphate = N(6)-dimethylallyladenosine(37) in tRNA + diphosphate</text>
        <dbReference type="Rhea" id="RHEA:26482"/>
        <dbReference type="Rhea" id="RHEA-COMP:10162"/>
        <dbReference type="Rhea" id="RHEA-COMP:10375"/>
        <dbReference type="ChEBI" id="CHEBI:33019"/>
        <dbReference type="ChEBI" id="CHEBI:57623"/>
        <dbReference type="ChEBI" id="CHEBI:74411"/>
        <dbReference type="ChEBI" id="CHEBI:74415"/>
        <dbReference type="EC" id="2.5.1.75"/>
    </reaction>
</comment>
<evidence type="ECO:0000256" key="6">
    <source>
        <dbReference type="ARBA" id="ARBA00022741"/>
    </source>
</evidence>
<dbReference type="CDD" id="cd02019">
    <property type="entry name" value="NK"/>
    <property type="match status" value="1"/>
</dbReference>
<evidence type="ECO:0000256" key="7">
    <source>
        <dbReference type="ARBA" id="ARBA00022840"/>
    </source>
</evidence>
<name>A0A428N2U8_9BACI</name>
<dbReference type="EC" id="2.5.1.75" evidence="10"/>
<dbReference type="InterPro" id="IPR027417">
    <property type="entry name" value="P-loop_NTPase"/>
</dbReference>
<evidence type="ECO:0000313" key="14">
    <source>
        <dbReference type="EMBL" id="RSL32780.1"/>
    </source>
</evidence>
<dbReference type="AlphaFoldDB" id="A0A428N2U8"/>
<feature type="binding site" evidence="10">
    <location>
        <begin position="11"/>
        <end position="18"/>
    </location>
    <ligand>
        <name>ATP</name>
        <dbReference type="ChEBI" id="CHEBI:30616"/>
    </ligand>
</feature>
<dbReference type="EMBL" id="RBVX01000012">
    <property type="protein sequence ID" value="RSL32780.1"/>
    <property type="molecule type" value="Genomic_DNA"/>
</dbReference>
<dbReference type="GO" id="GO:0005524">
    <property type="term" value="F:ATP binding"/>
    <property type="evidence" value="ECO:0007669"/>
    <property type="project" value="UniProtKB-UniRule"/>
</dbReference>
<dbReference type="GO" id="GO:0052381">
    <property type="term" value="F:tRNA dimethylallyltransferase activity"/>
    <property type="evidence" value="ECO:0007669"/>
    <property type="project" value="UniProtKB-UniRule"/>
</dbReference>
<dbReference type="HAMAP" id="MF_00185">
    <property type="entry name" value="IPP_trans"/>
    <property type="match status" value="1"/>
</dbReference>
<evidence type="ECO:0000256" key="3">
    <source>
        <dbReference type="ARBA" id="ARBA00005842"/>
    </source>
</evidence>
<dbReference type="Proteomes" id="UP000275076">
    <property type="component" value="Unassembled WGS sequence"/>
</dbReference>
<reference evidence="14 15" key="1">
    <citation type="submission" date="2018-10" db="EMBL/GenBank/DDBJ databases">
        <title>Draft genome sequence of Bacillus salarius IM0101, isolated from a hypersaline soil in Inner Mongolia, China.</title>
        <authorList>
            <person name="Yamprayoonswat W."/>
            <person name="Boonvisut S."/>
            <person name="Jumpathong W."/>
            <person name="Sittihan S."/>
            <person name="Ruangsuj P."/>
            <person name="Wanthongcharoen S."/>
            <person name="Thongpramul N."/>
            <person name="Pimmason S."/>
            <person name="Yu B."/>
            <person name="Yasawong M."/>
        </authorList>
    </citation>
    <scope>NUCLEOTIDE SEQUENCE [LARGE SCALE GENOMIC DNA]</scope>
    <source>
        <strain evidence="14 15">IM0101</strain>
    </source>
</reference>
<evidence type="ECO:0000256" key="12">
    <source>
        <dbReference type="RuleBase" id="RU003784"/>
    </source>
</evidence>
<dbReference type="NCBIfam" id="TIGR00174">
    <property type="entry name" value="miaA"/>
    <property type="match status" value="1"/>
</dbReference>
<comment type="subunit">
    <text evidence="10">Monomer.</text>
</comment>
<evidence type="ECO:0000256" key="11">
    <source>
        <dbReference type="RuleBase" id="RU003783"/>
    </source>
</evidence>
<comment type="function">
    <text evidence="2 10 12">Catalyzes the transfer of a dimethylallyl group onto the adenine at position 37 in tRNAs that read codons beginning with uridine, leading to the formation of N6-(dimethylallyl)adenosine (i(6)A).</text>
</comment>
<evidence type="ECO:0000256" key="2">
    <source>
        <dbReference type="ARBA" id="ARBA00003213"/>
    </source>
</evidence>
<keyword evidence="6 10" id="KW-0547">Nucleotide-binding</keyword>
<accession>A0A428N2U8</accession>
<feature type="binding site" evidence="10">
    <location>
        <begin position="13"/>
        <end position="18"/>
    </location>
    <ligand>
        <name>substrate</name>
    </ligand>
</feature>
<dbReference type="Gene3D" id="1.10.20.140">
    <property type="match status" value="1"/>
</dbReference>
<gene>
    <name evidence="10 14" type="primary">miaA</name>
    <name evidence="14" type="ORF">D7Z54_13620</name>
</gene>
<keyword evidence="7 10" id="KW-0067">ATP-binding</keyword>
<dbReference type="RefSeq" id="WP_125556407.1">
    <property type="nucleotide sequence ID" value="NZ_RBVX01000012.1"/>
</dbReference>
<comment type="caution">
    <text evidence="14">The sequence shown here is derived from an EMBL/GenBank/DDBJ whole genome shotgun (WGS) entry which is preliminary data.</text>
</comment>
<dbReference type="OrthoDB" id="9776390at2"/>
<evidence type="ECO:0000256" key="4">
    <source>
        <dbReference type="ARBA" id="ARBA00022679"/>
    </source>
</evidence>
<comment type="caution">
    <text evidence="10">Lacks conserved residue(s) required for the propagation of feature annotation.</text>
</comment>
<sequence length="317" mass="36219">MSKDKVIVIAGPTAVGKSEVGIELASYFNGEIISGDSMQIYEGLDIGTAKVSKAERNQIPHHFVDELTPSDAYSAADFKQAAAEKIKEINNTGKVPFIVGGTGFYIRAVTRDLEFQDAPSDESFRKEMENIVAEQGVSVLHEQLRSVDEESARVIHPHNVKKIIRALEIYHLTGHTKQSFTEQENKDSPYDLVMIGLTMDRDNLYARINQRVDEMVDKGIIDEARWLFETFSPESQAAQAIGYKEFFPYFRGDCSIDSAISQLKKNSRHYAKRQLTWFRNKEDVEWFEMTHENKHEKIQKMIRFIEGKYYISSNSSN</sequence>
<proteinExistence type="inferred from homology"/>
<evidence type="ECO:0000256" key="5">
    <source>
        <dbReference type="ARBA" id="ARBA00022694"/>
    </source>
</evidence>
<dbReference type="InterPro" id="IPR039657">
    <property type="entry name" value="Dimethylallyltransferase"/>
</dbReference>